<gene>
    <name evidence="1" type="ORF">SEPMUDRAFT_62356</name>
</gene>
<organism evidence="1 2">
    <name type="scientific">Sphaerulina musiva (strain SO2202)</name>
    <name type="common">Poplar stem canker fungus</name>
    <name type="synonym">Septoria musiva</name>
    <dbReference type="NCBI Taxonomy" id="692275"/>
    <lineage>
        <taxon>Eukaryota</taxon>
        <taxon>Fungi</taxon>
        <taxon>Dikarya</taxon>
        <taxon>Ascomycota</taxon>
        <taxon>Pezizomycotina</taxon>
        <taxon>Dothideomycetes</taxon>
        <taxon>Dothideomycetidae</taxon>
        <taxon>Mycosphaerellales</taxon>
        <taxon>Mycosphaerellaceae</taxon>
        <taxon>Sphaerulina</taxon>
    </lineage>
</organism>
<dbReference type="Gene3D" id="3.40.50.300">
    <property type="entry name" value="P-loop containing nucleotide triphosphate hydrolases"/>
    <property type="match status" value="1"/>
</dbReference>
<dbReference type="Proteomes" id="UP000016931">
    <property type="component" value="Unassembled WGS sequence"/>
</dbReference>
<keyword evidence="2" id="KW-1185">Reference proteome</keyword>
<dbReference type="GO" id="GO:0005815">
    <property type="term" value="C:microtubule organizing center"/>
    <property type="evidence" value="ECO:0007669"/>
    <property type="project" value="TreeGrafter"/>
</dbReference>
<proteinExistence type="predicted"/>
<evidence type="ECO:0000313" key="1">
    <source>
        <dbReference type="EMBL" id="EMF14195.1"/>
    </source>
</evidence>
<dbReference type="GeneID" id="27906735"/>
<dbReference type="GO" id="GO:0005657">
    <property type="term" value="C:replication fork"/>
    <property type="evidence" value="ECO:0007669"/>
    <property type="project" value="InterPro"/>
</dbReference>
<accession>M3D7N3</accession>
<dbReference type="AlphaFoldDB" id="M3D7N3"/>
<sequence length="375" mass="41688">MMSVEDLGKKLLGEIEEVGLDEILSDLRFQQAADSTCHFGLAQMDTLIRGVMDTHAGPAKRQQVPAPMVELMSQYPGGGKTHLLYHLTALAVLPTSLGGRQAAVLYFDTDRHFSVPRLAQQIQRLALAHGGEPFNKTETKNMIRECLKHVHIFKPSSLANTVHTLNNIAKYLFNPLRHHSFDRAIAFIAIDSASAFYWQARLESDQANLASFTIASKKTAAEEHHPPPPIGYNDLASALKSASRTLSTPVIYTARDYNPPQLSRQQVQQHQSSAFSSHLNAFSYRPCLPSPFHSLPTLRFVIRRADVRKLPAGISFEEAARENAIRKEVVALGKFECFVNEWGVDEKVMEKLRARGAMFEVFITGEGVKIGDGPE</sequence>
<protein>
    <recommendedName>
        <fullName evidence="3">DNA recombination and repair protein Rad51-like C-terminal domain-containing protein</fullName>
    </recommendedName>
</protein>
<name>M3D7N3_SPHMS</name>
<dbReference type="CDD" id="cd19490">
    <property type="entry name" value="XRCC2"/>
    <property type="match status" value="1"/>
</dbReference>
<dbReference type="RefSeq" id="XP_016762316.1">
    <property type="nucleotide sequence ID" value="XM_016909598.1"/>
</dbReference>
<dbReference type="GO" id="GO:0042148">
    <property type="term" value="P:DNA strand invasion"/>
    <property type="evidence" value="ECO:0007669"/>
    <property type="project" value="TreeGrafter"/>
</dbReference>
<dbReference type="OMA" id="TAFFWQD"/>
<dbReference type="InterPro" id="IPR030547">
    <property type="entry name" value="XRCC2"/>
</dbReference>
<dbReference type="GO" id="GO:0000724">
    <property type="term" value="P:double-strand break repair via homologous recombination"/>
    <property type="evidence" value="ECO:0007669"/>
    <property type="project" value="InterPro"/>
</dbReference>
<dbReference type="PANTHER" id="PTHR46644">
    <property type="entry name" value="DNA REPAIR PROTEIN XRCC2"/>
    <property type="match status" value="1"/>
</dbReference>
<dbReference type="OrthoDB" id="420422at2759"/>
<dbReference type="EMBL" id="KB456262">
    <property type="protein sequence ID" value="EMF14195.1"/>
    <property type="molecule type" value="Genomic_DNA"/>
</dbReference>
<dbReference type="GO" id="GO:0033063">
    <property type="term" value="C:Rad51B-Rad51C-Rad51D-XRCC2 complex"/>
    <property type="evidence" value="ECO:0007669"/>
    <property type="project" value="InterPro"/>
</dbReference>
<reference evidence="1 2" key="1">
    <citation type="journal article" date="2012" name="PLoS Pathog.">
        <title>Diverse lifestyles and strategies of plant pathogenesis encoded in the genomes of eighteen Dothideomycetes fungi.</title>
        <authorList>
            <person name="Ohm R.A."/>
            <person name="Feau N."/>
            <person name="Henrissat B."/>
            <person name="Schoch C.L."/>
            <person name="Horwitz B.A."/>
            <person name="Barry K.W."/>
            <person name="Condon B.J."/>
            <person name="Copeland A.C."/>
            <person name="Dhillon B."/>
            <person name="Glaser F."/>
            <person name="Hesse C.N."/>
            <person name="Kosti I."/>
            <person name="LaButti K."/>
            <person name="Lindquist E.A."/>
            <person name="Lucas S."/>
            <person name="Salamov A.A."/>
            <person name="Bradshaw R.E."/>
            <person name="Ciuffetti L."/>
            <person name="Hamelin R.C."/>
            <person name="Kema G.H.J."/>
            <person name="Lawrence C."/>
            <person name="Scott J.A."/>
            <person name="Spatafora J.W."/>
            <person name="Turgeon B.G."/>
            <person name="de Wit P.J.G.M."/>
            <person name="Zhong S."/>
            <person name="Goodwin S.B."/>
            <person name="Grigoriev I.V."/>
        </authorList>
    </citation>
    <scope>NUCLEOTIDE SEQUENCE [LARGE SCALE GENOMIC DNA]</scope>
    <source>
        <strain evidence="1 2">SO2202</strain>
    </source>
</reference>
<dbReference type="HOGENOM" id="CLU_046729_0_0_1"/>
<dbReference type="STRING" id="692275.M3D7N3"/>
<dbReference type="SUPFAM" id="SSF52540">
    <property type="entry name" value="P-loop containing nucleoside triphosphate hydrolases"/>
    <property type="match status" value="1"/>
</dbReference>
<dbReference type="PANTHER" id="PTHR46644:SF2">
    <property type="entry name" value="DNA REPAIR PROTEIN XRCC2"/>
    <property type="match status" value="1"/>
</dbReference>
<evidence type="ECO:0000313" key="2">
    <source>
        <dbReference type="Proteomes" id="UP000016931"/>
    </source>
</evidence>
<dbReference type="InterPro" id="IPR027417">
    <property type="entry name" value="P-loop_NTPase"/>
</dbReference>
<dbReference type="eggNOG" id="KOG2859">
    <property type="taxonomic scope" value="Eukaryota"/>
</dbReference>
<evidence type="ECO:0008006" key="3">
    <source>
        <dbReference type="Google" id="ProtNLM"/>
    </source>
</evidence>
<dbReference type="GO" id="GO:0000400">
    <property type="term" value="F:four-way junction DNA binding"/>
    <property type="evidence" value="ECO:0007669"/>
    <property type="project" value="TreeGrafter"/>
</dbReference>